<comment type="caution">
    <text evidence="5">The sequence shown here is derived from an EMBL/GenBank/DDBJ whole genome shotgun (WGS) entry which is preliminary data.</text>
</comment>
<organism evidence="5 6">
    <name type="scientific">Staphylococcus cohnii subsp. cohnii</name>
    <dbReference type="NCBI Taxonomy" id="74704"/>
    <lineage>
        <taxon>Bacteria</taxon>
        <taxon>Bacillati</taxon>
        <taxon>Bacillota</taxon>
        <taxon>Bacilli</taxon>
        <taxon>Bacillales</taxon>
        <taxon>Staphylococcaceae</taxon>
        <taxon>Staphylococcus</taxon>
        <taxon>Staphylococcus cohnii species complex</taxon>
    </lineage>
</organism>
<dbReference type="EMBL" id="LAKJ01000008">
    <property type="protein sequence ID" value="KKI64478.1"/>
    <property type="molecule type" value="Genomic_DNA"/>
</dbReference>
<keyword evidence="2" id="KW-0812">Transmembrane</keyword>
<dbReference type="Pfam" id="PF00188">
    <property type="entry name" value="CAP"/>
    <property type="match status" value="1"/>
</dbReference>
<name>A0A0M2P3J0_STACC</name>
<protein>
    <submittedName>
        <fullName evidence="5">Allergen V5/Tpx-1-like protein</fullName>
    </submittedName>
</protein>
<keyword evidence="2" id="KW-1133">Transmembrane helix</keyword>
<keyword evidence="2" id="KW-0472">Membrane</keyword>
<dbReference type="Gene3D" id="3.40.33.10">
    <property type="entry name" value="CAP"/>
    <property type="match status" value="1"/>
</dbReference>
<dbReference type="PANTHER" id="PTHR31157">
    <property type="entry name" value="SCP DOMAIN-CONTAINING PROTEIN"/>
    <property type="match status" value="1"/>
</dbReference>
<dbReference type="CDD" id="cd05379">
    <property type="entry name" value="CAP_bacterial"/>
    <property type="match status" value="1"/>
</dbReference>
<feature type="region of interest" description="Disordered" evidence="1">
    <location>
        <begin position="36"/>
        <end position="55"/>
    </location>
</feature>
<dbReference type="PANTHER" id="PTHR31157:SF26">
    <property type="entry name" value="SCP-LIKE EXTRACELLULAR PROTEIN"/>
    <property type="match status" value="1"/>
</dbReference>
<dbReference type="PATRIC" id="fig|74704.6.peg.2530"/>
<gene>
    <name evidence="5" type="ORF">UF66_2430</name>
</gene>
<dbReference type="GeneID" id="58097864"/>
<feature type="domain" description="CAP-associated" evidence="4">
    <location>
        <begin position="68"/>
        <end position="206"/>
    </location>
</feature>
<evidence type="ECO:0000259" key="3">
    <source>
        <dbReference type="Pfam" id="PF00188"/>
    </source>
</evidence>
<evidence type="ECO:0000256" key="2">
    <source>
        <dbReference type="SAM" id="Phobius"/>
    </source>
</evidence>
<proteinExistence type="predicted"/>
<reference evidence="5 6" key="1">
    <citation type="submission" date="2015-03" db="EMBL/GenBank/DDBJ databases">
        <title>Genome Assembly of Staphylococcus cohnii subsp. cohnii strain G22B2.</title>
        <authorList>
            <person name="Nair G."/>
            <person name="Kaur G."/>
            <person name="Khatri I."/>
            <person name="Singh N.K."/>
            <person name="Sathyabama S."/>
            <person name="Maurya S.K."/>
            <person name="Subramanian S."/>
            <person name="Agrewala J.N."/>
            <person name="Mayilraj S."/>
        </authorList>
    </citation>
    <scope>NUCLEOTIDE SEQUENCE [LARGE SCALE GENOMIC DNA]</scope>
    <source>
        <strain evidence="5 6">G22B2</strain>
    </source>
</reference>
<dbReference type="InterPro" id="IPR035940">
    <property type="entry name" value="CAP_sf"/>
</dbReference>
<dbReference type="Pfam" id="PF14504">
    <property type="entry name" value="CAP_assoc_N"/>
    <property type="match status" value="1"/>
</dbReference>
<dbReference type="SUPFAM" id="SSF55797">
    <property type="entry name" value="PR-1-like"/>
    <property type="match status" value="1"/>
</dbReference>
<dbReference type="Proteomes" id="UP000034455">
    <property type="component" value="Unassembled WGS sequence"/>
</dbReference>
<evidence type="ECO:0000313" key="5">
    <source>
        <dbReference type="EMBL" id="KKI64478.1"/>
    </source>
</evidence>
<feature type="domain" description="SCP" evidence="3">
    <location>
        <begin position="238"/>
        <end position="340"/>
    </location>
</feature>
<evidence type="ECO:0000259" key="4">
    <source>
        <dbReference type="Pfam" id="PF14504"/>
    </source>
</evidence>
<evidence type="ECO:0000313" key="6">
    <source>
        <dbReference type="Proteomes" id="UP000034455"/>
    </source>
</evidence>
<dbReference type="AlphaFoldDB" id="A0A0M2P3J0"/>
<sequence>MKKLIIKVIGVLLLICFIIYLFYSPRLKFDVLENPNKETSKTTQNKDFQNKKTNVENPKLKKGVGTWIGQDLHNLTDNYGQADRVYSYKGGFKNYVYKQNDQYYLVTTKKNKIKSVYATGKNANVNPVEIGDNAAHVFEKYSINPEPTIKANGKAYEIELSDSDMKTQTLIKFNNVYAQVYIDQQANEIVGVRYLDSEALIAFKPYQMITAQEDKKVKNNYKKIPYEQNANQLMTLYEITNEMRKLKDAKPLKVNNDVAHIASYNLYEAIDTDSVEFTEDALKQKLNEQNISFVSTSQNVGYDFNEVPTLIHSWLNSDIHRSRMLNSKYNEVGGEVSNGYYTIIFIEDK</sequence>
<accession>A0A0M2P3J0</accession>
<dbReference type="InterPro" id="IPR029410">
    <property type="entry name" value="CAP_assoc"/>
</dbReference>
<dbReference type="RefSeq" id="WP_019469273.1">
    <property type="nucleotide sequence ID" value="NZ_BKAS01000004.1"/>
</dbReference>
<feature type="transmembrane region" description="Helical" evidence="2">
    <location>
        <begin position="5"/>
        <end position="23"/>
    </location>
</feature>
<dbReference type="InterPro" id="IPR014044">
    <property type="entry name" value="CAP_dom"/>
</dbReference>
<evidence type="ECO:0000256" key="1">
    <source>
        <dbReference type="SAM" id="MobiDB-lite"/>
    </source>
</evidence>